<reference evidence="9 10" key="1">
    <citation type="submission" date="2021-11" db="EMBL/GenBank/DDBJ databases">
        <title>Black yeast isolated from Biological Soil Crust.</title>
        <authorList>
            <person name="Kurbessoian T."/>
        </authorList>
    </citation>
    <scope>NUCLEOTIDE SEQUENCE [LARGE SCALE GENOMIC DNA]</scope>
    <source>
        <strain evidence="9 10">CCFEE 5522</strain>
    </source>
</reference>
<dbReference type="EC" id="6.3.4.19" evidence="1"/>
<evidence type="ECO:0000256" key="1">
    <source>
        <dbReference type="ARBA" id="ARBA00013267"/>
    </source>
</evidence>
<dbReference type="InterPro" id="IPR014729">
    <property type="entry name" value="Rossmann-like_a/b/a_fold"/>
</dbReference>
<dbReference type="AlphaFoldDB" id="A0AAV9JIG6"/>
<dbReference type="SUPFAM" id="SSF52402">
    <property type="entry name" value="Adenine nucleotide alpha hydrolases-like"/>
    <property type="match status" value="1"/>
</dbReference>
<dbReference type="Pfam" id="PF01171">
    <property type="entry name" value="ATP_bind_3"/>
    <property type="match status" value="1"/>
</dbReference>
<sequence>MSPSFQFGPINRHRGRRAEGAIGRMLYSKATSSATSGPLQKQLRNALRPLCRADGPRPQLGLAISGGVDSMALAGLCSELTTVAGRRPSFIGFIVDHQLRKGSNEEAQSVAEKLRSLRIRPRVLTLDWSQHGDPSTLRNLESVARRLRYQALGTACREHDIKSLLVAHHADDQAETVLLRILGGYLGFGLRGVRSDRPMPECEGMYGISRSGSPRHLTKHTSPPTTITKSRTPRPQVEGGGVSILRPLLSFKKDQLVAYCRATGVEWFEDSTNTDQTYTSRNTVRSLLQGNTLPMALREPRLLALASTHAERKAHVEHLADQAFGQTRITLDLRTGTADIRIPTTFPSFPTASTRAYDVQAVFVWRLIDLVTPTDDGSLQSLHDIIGFLFRDPAGNDLDEALLAAPKTCLVAGLVVTRGEQTAEFSQFGMQRMPPYLAETACTHALQYKPQRAGDSGHERHHSTDWFLWDKRYWLRLHAPKQHPPDELAAQIQFLTRPLLTALRQSMDGRQLKRLKRLLDASSHGTTRFTLPAITVRSAAASPRGAVASQQVVALPTLGWSAEGWEQLPVTGLPEDRTSGKWYWEVRYKHIDFAVSDEHTVVG</sequence>
<proteinExistence type="inferred from homology"/>
<comment type="caution">
    <text evidence="9">The sequence shown here is derived from an EMBL/GenBank/DDBJ whole genome shotgun (WGS) entry which is preliminary data.</text>
</comment>
<dbReference type="GO" id="GO:0008033">
    <property type="term" value="P:tRNA processing"/>
    <property type="evidence" value="ECO:0007669"/>
    <property type="project" value="UniProtKB-KW"/>
</dbReference>
<evidence type="ECO:0000313" key="9">
    <source>
        <dbReference type="EMBL" id="KAK4544862.1"/>
    </source>
</evidence>
<keyword evidence="10" id="KW-1185">Reference proteome</keyword>
<keyword evidence="3" id="KW-0819">tRNA processing</keyword>
<dbReference type="EMBL" id="JAVFHQ010000022">
    <property type="protein sequence ID" value="KAK4544862.1"/>
    <property type="molecule type" value="Genomic_DNA"/>
</dbReference>
<dbReference type="Proteomes" id="UP001324427">
    <property type="component" value="Unassembled WGS sequence"/>
</dbReference>
<dbReference type="NCBIfam" id="TIGR02432">
    <property type="entry name" value="lysidine_TilS_N"/>
    <property type="match status" value="1"/>
</dbReference>
<dbReference type="InterPro" id="IPR012795">
    <property type="entry name" value="tRNA_Ile_lys_synt_N"/>
</dbReference>
<evidence type="ECO:0000256" key="4">
    <source>
        <dbReference type="ARBA" id="ARBA00022741"/>
    </source>
</evidence>
<evidence type="ECO:0000256" key="6">
    <source>
        <dbReference type="ARBA" id="ARBA00048539"/>
    </source>
</evidence>
<dbReference type="GO" id="GO:0032267">
    <property type="term" value="F:tRNA(Ile)-lysidine synthase activity"/>
    <property type="evidence" value="ECO:0007669"/>
    <property type="project" value="UniProtKB-EC"/>
</dbReference>
<feature type="region of interest" description="Disordered" evidence="7">
    <location>
        <begin position="207"/>
        <end position="237"/>
    </location>
</feature>
<accession>A0AAV9JIG6</accession>
<evidence type="ECO:0000256" key="5">
    <source>
        <dbReference type="ARBA" id="ARBA00022840"/>
    </source>
</evidence>
<name>A0AAV9JIG6_9PEZI</name>
<organism evidence="9 10">
    <name type="scientific">Oleoguttula mirabilis</name>
    <dbReference type="NCBI Taxonomy" id="1507867"/>
    <lineage>
        <taxon>Eukaryota</taxon>
        <taxon>Fungi</taxon>
        <taxon>Dikarya</taxon>
        <taxon>Ascomycota</taxon>
        <taxon>Pezizomycotina</taxon>
        <taxon>Dothideomycetes</taxon>
        <taxon>Dothideomycetidae</taxon>
        <taxon>Mycosphaerellales</taxon>
        <taxon>Teratosphaeriaceae</taxon>
        <taxon>Oleoguttula</taxon>
    </lineage>
</organism>
<keyword evidence="4" id="KW-0547">Nucleotide-binding</keyword>
<dbReference type="InterPro" id="IPR012094">
    <property type="entry name" value="tRNA_Ile_lys_synt"/>
</dbReference>
<protein>
    <recommendedName>
        <fullName evidence="1">tRNA(Ile)-lysidine synthetase</fullName>
        <ecNumber evidence="1">6.3.4.19</ecNumber>
    </recommendedName>
</protein>
<evidence type="ECO:0000256" key="7">
    <source>
        <dbReference type="SAM" id="MobiDB-lite"/>
    </source>
</evidence>
<feature type="domain" description="tRNA(Ile)-lysidine/2-thiocytidine synthase N-terminal" evidence="8">
    <location>
        <begin position="61"/>
        <end position="286"/>
    </location>
</feature>
<dbReference type="CDD" id="cd01992">
    <property type="entry name" value="TilS_N"/>
    <property type="match status" value="1"/>
</dbReference>
<gene>
    <name evidence="9" type="ORF">LTR36_003766</name>
</gene>
<dbReference type="HAMAP" id="MF_01161">
    <property type="entry name" value="tRNA_Ile_lys_synt"/>
    <property type="match status" value="1"/>
</dbReference>
<evidence type="ECO:0000313" key="10">
    <source>
        <dbReference type="Proteomes" id="UP001324427"/>
    </source>
</evidence>
<evidence type="ECO:0000256" key="2">
    <source>
        <dbReference type="ARBA" id="ARBA00022598"/>
    </source>
</evidence>
<keyword evidence="5" id="KW-0067">ATP-binding</keyword>
<feature type="compositionally biased region" description="Polar residues" evidence="7">
    <location>
        <begin position="220"/>
        <end position="230"/>
    </location>
</feature>
<evidence type="ECO:0000259" key="8">
    <source>
        <dbReference type="Pfam" id="PF01171"/>
    </source>
</evidence>
<evidence type="ECO:0000256" key="3">
    <source>
        <dbReference type="ARBA" id="ARBA00022694"/>
    </source>
</evidence>
<keyword evidence="2" id="KW-0436">Ligase</keyword>
<dbReference type="PANTHER" id="PTHR43033">
    <property type="entry name" value="TRNA(ILE)-LYSIDINE SYNTHASE-RELATED"/>
    <property type="match status" value="1"/>
</dbReference>
<dbReference type="GO" id="GO:0005524">
    <property type="term" value="F:ATP binding"/>
    <property type="evidence" value="ECO:0007669"/>
    <property type="project" value="UniProtKB-KW"/>
</dbReference>
<dbReference type="InterPro" id="IPR011063">
    <property type="entry name" value="TilS/TtcA_N"/>
</dbReference>
<dbReference type="Gene3D" id="3.40.50.620">
    <property type="entry name" value="HUPs"/>
    <property type="match status" value="1"/>
</dbReference>
<dbReference type="PANTHER" id="PTHR43033:SF1">
    <property type="entry name" value="TRNA(ILE)-LYSIDINE SYNTHASE-RELATED"/>
    <property type="match status" value="1"/>
</dbReference>
<comment type="catalytic activity">
    <reaction evidence="6">
        <text>cytidine(34) in tRNA(Ile2) + L-lysine + ATP = lysidine(34) in tRNA(Ile2) + AMP + diphosphate + H(+)</text>
        <dbReference type="Rhea" id="RHEA:43744"/>
        <dbReference type="Rhea" id="RHEA-COMP:10625"/>
        <dbReference type="Rhea" id="RHEA-COMP:10670"/>
        <dbReference type="ChEBI" id="CHEBI:15378"/>
        <dbReference type="ChEBI" id="CHEBI:30616"/>
        <dbReference type="ChEBI" id="CHEBI:32551"/>
        <dbReference type="ChEBI" id="CHEBI:33019"/>
        <dbReference type="ChEBI" id="CHEBI:82748"/>
        <dbReference type="ChEBI" id="CHEBI:83665"/>
        <dbReference type="ChEBI" id="CHEBI:456215"/>
        <dbReference type="EC" id="6.3.4.19"/>
    </reaction>
</comment>